<protein>
    <recommendedName>
        <fullName evidence="5">GRIP domain-containing protein</fullName>
    </recommendedName>
</protein>
<dbReference type="EMBL" id="HBEF01005879">
    <property type="protein sequence ID" value="CAD8331537.1"/>
    <property type="molecule type" value="Transcribed_RNA"/>
</dbReference>
<feature type="domain" description="GRIP" evidence="5">
    <location>
        <begin position="176"/>
        <end position="226"/>
    </location>
</feature>
<evidence type="ECO:0000256" key="3">
    <source>
        <dbReference type="ARBA" id="ARBA00023054"/>
    </source>
</evidence>
<dbReference type="PANTHER" id="PTHR18921:SF2">
    <property type="entry name" value="THYROID RECEPTOR-INTERACTING PROTEIN 11"/>
    <property type="match status" value="1"/>
</dbReference>
<dbReference type="InterPro" id="IPR000237">
    <property type="entry name" value="GRIP_dom"/>
</dbReference>
<feature type="region of interest" description="Disordered" evidence="4">
    <location>
        <begin position="1"/>
        <end position="26"/>
    </location>
</feature>
<keyword evidence="3" id="KW-0175">Coiled coil</keyword>
<dbReference type="AlphaFoldDB" id="A0A7R9WPU9"/>
<sequence length="276" mass="31432">MAGSLQMELTMMREELSRERSKNQSAVQSAISSHSQVEMERDEALAGVRDLKQQLAATLGDLEIAKADCERITMASTNLQTALEAFQDEREAEMRLTEEHRLDLEEAIRAAHATAIEAIKQTHMSEMKQVQAAADAAVRNSMEEVTLLERKISSLKTENLQTRRSLDEAIHRLQTTQEDVIDRTLMKNILLDWCTMKEKTKRQQVLELMASVLHFTEEEREKVHLTHMDIESVRNRIVGAVAAPLPETKADIEHLEGQNVREKWVNFLLAETDDAM</sequence>
<organism evidence="6">
    <name type="scientific">Craspedostauros australis</name>
    <dbReference type="NCBI Taxonomy" id="1486917"/>
    <lineage>
        <taxon>Eukaryota</taxon>
        <taxon>Sar</taxon>
        <taxon>Stramenopiles</taxon>
        <taxon>Ochrophyta</taxon>
        <taxon>Bacillariophyta</taxon>
        <taxon>Bacillariophyceae</taxon>
        <taxon>Bacillariophycidae</taxon>
        <taxon>Naviculales</taxon>
        <taxon>Naviculaceae</taxon>
        <taxon>Craspedostauros</taxon>
    </lineage>
</organism>
<gene>
    <name evidence="6" type="ORF">CAUS1442_LOCUS3636</name>
</gene>
<name>A0A7R9WPU9_9STRA</name>
<feature type="compositionally biased region" description="Basic and acidic residues" evidence="4">
    <location>
        <begin position="11"/>
        <end position="22"/>
    </location>
</feature>
<evidence type="ECO:0000313" key="6">
    <source>
        <dbReference type="EMBL" id="CAD8331537.1"/>
    </source>
</evidence>
<dbReference type="Pfam" id="PF10375">
    <property type="entry name" value="GRAB"/>
    <property type="match status" value="1"/>
</dbReference>
<comment type="subcellular location">
    <subcellularLocation>
        <location evidence="1">Golgi apparatus</location>
    </subcellularLocation>
</comment>
<proteinExistence type="predicted"/>
<dbReference type="InterPro" id="IPR019459">
    <property type="entry name" value="GRAB"/>
</dbReference>
<dbReference type="PANTHER" id="PTHR18921">
    <property type="entry name" value="MYOSIN HEAVY CHAIN - RELATED"/>
    <property type="match status" value="1"/>
</dbReference>
<dbReference type="PROSITE" id="PS50913">
    <property type="entry name" value="GRIP"/>
    <property type="match status" value="1"/>
</dbReference>
<dbReference type="GO" id="GO:0005794">
    <property type="term" value="C:Golgi apparatus"/>
    <property type="evidence" value="ECO:0007669"/>
    <property type="project" value="UniProtKB-SubCell"/>
</dbReference>
<dbReference type="GO" id="GO:0031267">
    <property type="term" value="F:small GTPase binding"/>
    <property type="evidence" value="ECO:0007669"/>
    <property type="project" value="TreeGrafter"/>
</dbReference>
<evidence type="ECO:0000256" key="4">
    <source>
        <dbReference type="SAM" id="MobiDB-lite"/>
    </source>
</evidence>
<keyword evidence="2" id="KW-0333">Golgi apparatus</keyword>
<accession>A0A7R9WPU9</accession>
<evidence type="ECO:0000259" key="5">
    <source>
        <dbReference type="PROSITE" id="PS50913"/>
    </source>
</evidence>
<reference evidence="6" key="1">
    <citation type="submission" date="2021-01" db="EMBL/GenBank/DDBJ databases">
        <authorList>
            <person name="Corre E."/>
            <person name="Pelletier E."/>
            <person name="Niang G."/>
            <person name="Scheremetjew M."/>
            <person name="Finn R."/>
            <person name="Kale V."/>
            <person name="Holt S."/>
            <person name="Cochrane G."/>
            <person name="Meng A."/>
            <person name="Brown T."/>
            <person name="Cohen L."/>
        </authorList>
    </citation>
    <scope>NUCLEOTIDE SEQUENCE</scope>
    <source>
        <strain evidence="6">CCMP3328</strain>
    </source>
</reference>
<dbReference type="GO" id="GO:0006888">
    <property type="term" value="P:endoplasmic reticulum to Golgi vesicle-mediated transport"/>
    <property type="evidence" value="ECO:0007669"/>
    <property type="project" value="TreeGrafter"/>
</dbReference>
<evidence type="ECO:0000256" key="1">
    <source>
        <dbReference type="ARBA" id="ARBA00004555"/>
    </source>
</evidence>
<evidence type="ECO:0000256" key="2">
    <source>
        <dbReference type="ARBA" id="ARBA00023034"/>
    </source>
</evidence>
<dbReference type="GO" id="GO:0007030">
    <property type="term" value="P:Golgi organization"/>
    <property type="evidence" value="ECO:0007669"/>
    <property type="project" value="TreeGrafter"/>
</dbReference>